<evidence type="ECO:0000313" key="3">
    <source>
        <dbReference type="Proteomes" id="UP000517916"/>
    </source>
</evidence>
<name>A0ABR6BXR6_9PSEU</name>
<organism evidence="2 3">
    <name type="scientific">Kutzneria viridogrisea</name>
    <dbReference type="NCBI Taxonomy" id="47990"/>
    <lineage>
        <taxon>Bacteria</taxon>
        <taxon>Bacillati</taxon>
        <taxon>Actinomycetota</taxon>
        <taxon>Actinomycetes</taxon>
        <taxon>Pseudonocardiales</taxon>
        <taxon>Pseudonocardiaceae</taxon>
        <taxon>Kutzneria</taxon>
    </lineage>
</organism>
<feature type="signal peptide" evidence="1">
    <location>
        <begin position="1"/>
        <end position="22"/>
    </location>
</feature>
<sequence>MPHQVAPAIGLLLAGSTLTAPAQSADHLVSTAEYYEVGGTVLTQYTGGSAVSENNRESRRLRFGGVDSAAAVSGAAQGASQVLYDALDLDRDNPDGSRTLTLGIGPLGATEVPARTLVVGAGEVPIDLDRSGEQVLTLQQRGDGALVLRRRSNDAAVLLGVYPAALPKPFNPTPWQYQGAFRSGQSNVGLPFGYGRGRLFSLAGSDAAARVVWAAEGQDFAVVHAPDGAEATGFLLAADGIALVRTTSDSYWRIDGDQFTALPAAAFTEVAAAFLPRAAAALAAGGRAVALGVSGPRPGEPTKLLVADLGSGQTSTYPLLDDSVPRLESLAWSVADPNQVYLLRTSPWMSPHQADHYLIQSVDARSGSARQVFPASGTSTGWHPRLCPADVG</sequence>
<protein>
    <submittedName>
        <fullName evidence="2">Uncharacterized protein</fullName>
    </submittedName>
</protein>
<proteinExistence type="predicted"/>
<evidence type="ECO:0000256" key="1">
    <source>
        <dbReference type="SAM" id="SignalP"/>
    </source>
</evidence>
<keyword evidence="3" id="KW-1185">Reference proteome</keyword>
<comment type="caution">
    <text evidence="2">The sequence shown here is derived from an EMBL/GenBank/DDBJ whole genome shotgun (WGS) entry which is preliminary data.</text>
</comment>
<reference evidence="2 3" key="1">
    <citation type="submission" date="2020-08" db="EMBL/GenBank/DDBJ databases">
        <title>Genomic Encyclopedia of Archaeal and Bacterial Type Strains, Phase II (KMG-II): from individual species to whole genera.</title>
        <authorList>
            <person name="Goeker M."/>
        </authorList>
    </citation>
    <scope>NUCLEOTIDE SEQUENCE [LARGE SCALE GENOMIC DNA]</scope>
    <source>
        <strain evidence="2 3">DSM 43850</strain>
    </source>
</reference>
<dbReference type="EMBL" id="JACJID010000009">
    <property type="protein sequence ID" value="MBA8931697.1"/>
    <property type="molecule type" value="Genomic_DNA"/>
</dbReference>
<dbReference type="RefSeq" id="WP_182840428.1">
    <property type="nucleotide sequence ID" value="NZ_BAAABQ010000089.1"/>
</dbReference>
<feature type="chain" id="PRO_5045832216" evidence="1">
    <location>
        <begin position="23"/>
        <end position="392"/>
    </location>
</feature>
<dbReference type="Proteomes" id="UP000517916">
    <property type="component" value="Unassembled WGS sequence"/>
</dbReference>
<accession>A0ABR6BXR6</accession>
<keyword evidence="1" id="KW-0732">Signal</keyword>
<gene>
    <name evidence="2" type="ORF">BC739_008949</name>
</gene>
<evidence type="ECO:0000313" key="2">
    <source>
        <dbReference type="EMBL" id="MBA8931697.1"/>
    </source>
</evidence>